<evidence type="ECO:0000313" key="2">
    <source>
        <dbReference type="Proteomes" id="UP000799753"/>
    </source>
</evidence>
<dbReference type="AlphaFoldDB" id="A0A6A6SD60"/>
<accession>A0A6A6SD60</accession>
<sequence>MSPQKGPAKEIYNVEGILMNRFASTTDKEKKAANAVEYGFWGIRTPPERFNSPVQRLDLEPAAAISLLGNALWLLRNTLLPEIHNTADRTPTPDNPIAQSFTKIPIPFMTQDYLRLVLYYDIKLLPEANKTGDKDIEMYKSFRKYNYGLLRVELARQMPATDPAEQLRYADQILERVVGPKCDLYEQGVLPEGDKWQYGLDPNTGDWWKEAFVQIPLVSKESGGVTGMKTVSGCGGNGVRYHVDTATFQLQQGMDNETSTDAACVAVGGATTMEVD</sequence>
<keyword evidence="2" id="KW-1185">Reference proteome</keyword>
<reference evidence="1" key="1">
    <citation type="journal article" date="2020" name="Stud. Mycol.">
        <title>101 Dothideomycetes genomes: a test case for predicting lifestyles and emergence of pathogens.</title>
        <authorList>
            <person name="Haridas S."/>
            <person name="Albert R."/>
            <person name="Binder M."/>
            <person name="Bloem J."/>
            <person name="Labutti K."/>
            <person name="Salamov A."/>
            <person name="Andreopoulos B."/>
            <person name="Baker S."/>
            <person name="Barry K."/>
            <person name="Bills G."/>
            <person name="Bluhm B."/>
            <person name="Cannon C."/>
            <person name="Castanera R."/>
            <person name="Culley D."/>
            <person name="Daum C."/>
            <person name="Ezra D."/>
            <person name="Gonzalez J."/>
            <person name="Henrissat B."/>
            <person name="Kuo A."/>
            <person name="Liang C."/>
            <person name="Lipzen A."/>
            <person name="Lutzoni F."/>
            <person name="Magnuson J."/>
            <person name="Mondo S."/>
            <person name="Nolan M."/>
            <person name="Ohm R."/>
            <person name="Pangilinan J."/>
            <person name="Park H.-J."/>
            <person name="Ramirez L."/>
            <person name="Alfaro M."/>
            <person name="Sun H."/>
            <person name="Tritt A."/>
            <person name="Yoshinaga Y."/>
            <person name="Zwiers L.-H."/>
            <person name="Turgeon B."/>
            <person name="Goodwin S."/>
            <person name="Spatafora J."/>
            <person name="Crous P."/>
            <person name="Grigoriev I."/>
        </authorList>
    </citation>
    <scope>NUCLEOTIDE SEQUENCE</scope>
    <source>
        <strain evidence="1">CBS 473.64</strain>
    </source>
</reference>
<protein>
    <submittedName>
        <fullName evidence="1">Uncharacterized protein</fullName>
    </submittedName>
</protein>
<dbReference type="Proteomes" id="UP000799753">
    <property type="component" value="Unassembled WGS sequence"/>
</dbReference>
<gene>
    <name evidence="1" type="ORF">P280DRAFT_531177</name>
</gene>
<proteinExistence type="predicted"/>
<organism evidence="1 2">
    <name type="scientific">Massarina eburnea CBS 473.64</name>
    <dbReference type="NCBI Taxonomy" id="1395130"/>
    <lineage>
        <taxon>Eukaryota</taxon>
        <taxon>Fungi</taxon>
        <taxon>Dikarya</taxon>
        <taxon>Ascomycota</taxon>
        <taxon>Pezizomycotina</taxon>
        <taxon>Dothideomycetes</taxon>
        <taxon>Pleosporomycetidae</taxon>
        <taxon>Pleosporales</taxon>
        <taxon>Massarineae</taxon>
        <taxon>Massarinaceae</taxon>
        <taxon>Massarina</taxon>
    </lineage>
</organism>
<dbReference type="OrthoDB" id="10531759at2759"/>
<evidence type="ECO:0000313" key="1">
    <source>
        <dbReference type="EMBL" id="KAF2645202.1"/>
    </source>
</evidence>
<dbReference type="EMBL" id="MU006777">
    <property type="protein sequence ID" value="KAF2645202.1"/>
    <property type="molecule type" value="Genomic_DNA"/>
</dbReference>
<name>A0A6A6SD60_9PLEO</name>